<accession>A0A5J6MR85</accession>
<evidence type="ECO:0000313" key="1">
    <source>
        <dbReference type="EMBL" id="QEX19843.1"/>
    </source>
</evidence>
<evidence type="ECO:0008006" key="3">
    <source>
        <dbReference type="Google" id="ProtNLM"/>
    </source>
</evidence>
<dbReference type="EMBL" id="CP042906">
    <property type="protein sequence ID" value="QEX19843.1"/>
    <property type="molecule type" value="Genomic_DNA"/>
</dbReference>
<dbReference type="PANTHER" id="PTHR39624">
    <property type="entry name" value="PROTEIN INVOLVED IN RIMO-MEDIATED BETA-METHYLTHIOLATION OF RIBOSOMAL PROTEIN S12 YCAO"/>
    <property type="match status" value="1"/>
</dbReference>
<dbReference type="PANTHER" id="PTHR39624:SF2">
    <property type="entry name" value="OSMC-LIKE PROTEIN"/>
    <property type="match status" value="1"/>
</dbReference>
<dbReference type="RefSeq" id="WP_151179867.1">
    <property type="nucleotide sequence ID" value="NZ_CP042906.1"/>
</dbReference>
<name>A0A5J6MR85_9PROT</name>
<dbReference type="InterPro" id="IPR003718">
    <property type="entry name" value="OsmC/Ohr_fam"/>
</dbReference>
<sequence length="169" mass="18643">MSPAPTHAPLLNDHDRLALQTEAETRPDRVIVTDSGRGRFEQLLFSGRHIALADEPVADGGADAGPGPYDLLLMALGACTSMTLRLYASRKHWPLERTVVRLSHAKRYGEDCRDCADKDVGIDQIDCRIELIGALDDSQRARLLEIANKCPVHRTLASKIEITTELNFA</sequence>
<keyword evidence="2" id="KW-1185">Reference proteome</keyword>
<dbReference type="OrthoDB" id="9789573at2"/>
<reference evidence="1 2" key="1">
    <citation type="submission" date="2019-08" db="EMBL/GenBank/DDBJ databases">
        <title>Hyperibacter terrae gen. nov., sp. nov. and Hyperibacter viscosus sp. nov., two new members in the family Rhodospirillaceae isolated from the rhizosphere of Hypericum perforatum.</title>
        <authorList>
            <person name="Noviana Z."/>
        </authorList>
    </citation>
    <scope>NUCLEOTIDE SEQUENCE [LARGE SCALE GENOMIC DNA]</scope>
    <source>
        <strain evidence="1 2">R5913</strain>
    </source>
</reference>
<dbReference type="Pfam" id="PF02566">
    <property type="entry name" value="OsmC"/>
    <property type="match status" value="1"/>
</dbReference>
<dbReference type="InterPro" id="IPR036102">
    <property type="entry name" value="OsmC/Ohrsf"/>
</dbReference>
<protein>
    <recommendedName>
        <fullName evidence="3">Osmotically inducible protein C</fullName>
    </recommendedName>
</protein>
<dbReference type="Gene3D" id="3.30.300.20">
    <property type="match status" value="1"/>
</dbReference>
<dbReference type="Proteomes" id="UP000326202">
    <property type="component" value="Chromosome"/>
</dbReference>
<evidence type="ECO:0000313" key="2">
    <source>
        <dbReference type="Proteomes" id="UP000326202"/>
    </source>
</evidence>
<dbReference type="SUPFAM" id="SSF82784">
    <property type="entry name" value="OsmC-like"/>
    <property type="match status" value="1"/>
</dbReference>
<proteinExistence type="predicted"/>
<organism evidence="1 2">
    <name type="scientific">Hypericibacter terrae</name>
    <dbReference type="NCBI Taxonomy" id="2602015"/>
    <lineage>
        <taxon>Bacteria</taxon>
        <taxon>Pseudomonadati</taxon>
        <taxon>Pseudomonadota</taxon>
        <taxon>Alphaproteobacteria</taxon>
        <taxon>Rhodospirillales</taxon>
        <taxon>Dongiaceae</taxon>
        <taxon>Hypericibacter</taxon>
    </lineage>
</organism>
<gene>
    <name evidence="1" type="ORF">FRZ44_51580</name>
</gene>
<dbReference type="KEGG" id="htq:FRZ44_51580"/>
<dbReference type="InterPro" id="IPR015946">
    <property type="entry name" value="KH_dom-like_a/b"/>
</dbReference>
<dbReference type="AlphaFoldDB" id="A0A5J6MR85"/>